<gene>
    <name evidence="2" type="ORF">D3P09_09240</name>
</gene>
<proteinExistence type="predicted"/>
<keyword evidence="1" id="KW-0812">Transmembrane</keyword>
<protein>
    <submittedName>
        <fullName evidence="2">Uncharacterized protein</fullName>
    </submittedName>
</protein>
<sequence length="144" mass="16871">MKHIIVEIATNSIWIGIASICSIIGLIISIILLCLAANLKKKIKWYAEIKRFNTDRNYLADRLSALKDLIAKNKILDDKLISDLSGEIHNYSSFINITTLKDRIYIRRIEKHLKKEKKMINKQHLCNQIAYFISRYGNDREEFF</sequence>
<keyword evidence="1" id="KW-0472">Membrane</keyword>
<feature type="transmembrane region" description="Helical" evidence="1">
    <location>
        <begin position="12"/>
        <end position="36"/>
    </location>
</feature>
<evidence type="ECO:0000256" key="1">
    <source>
        <dbReference type="SAM" id="Phobius"/>
    </source>
</evidence>
<organism evidence="2 3">
    <name type="scientific">Paenibacillus pinisoli</name>
    <dbReference type="NCBI Taxonomy" id="1276110"/>
    <lineage>
        <taxon>Bacteria</taxon>
        <taxon>Bacillati</taxon>
        <taxon>Bacillota</taxon>
        <taxon>Bacilli</taxon>
        <taxon>Bacillales</taxon>
        <taxon>Paenibacillaceae</taxon>
        <taxon>Paenibacillus</taxon>
    </lineage>
</organism>
<evidence type="ECO:0000313" key="3">
    <source>
        <dbReference type="Proteomes" id="UP000267798"/>
    </source>
</evidence>
<evidence type="ECO:0000313" key="2">
    <source>
        <dbReference type="EMBL" id="RJX39589.1"/>
    </source>
</evidence>
<dbReference type="RefSeq" id="WP_120109208.1">
    <property type="nucleotide sequence ID" value="NZ_QXQB01000002.1"/>
</dbReference>
<dbReference type="AlphaFoldDB" id="A0A3A6PMW7"/>
<name>A0A3A6PMW7_9BACL</name>
<keyword evidence="3" id="KW-1185">Reference proteome</keyword>
<accession>A0A3A6PMW7</accession>
<comment type="caution">
    <text evidence="2">The sequence shown here is derived from an EMBL/GenBank/DDBJ whole genome shotgun (WGS) entry which is preliminary data.</text>
</comment>
<dbReference type="Proteomes" id="UP000267798">
    <property type="component" value="Unassembled WGS sequence"/>
</dbReference>
<dbReference type="EMBL" id="QXQB01000002">
    <property type="protein sequence ID" value="RJX39589.1"/>
    <property type="molecule type" value="Genomic_DNA"/>
</dbReference>
<reference evidence="2 3" key="1">
    <citation type="submission" date="2018-09" db="EMBL/GenBank/DDBJ databases">
        <title>Paenibacillus aracenensis nov. sp. isolated from a cave in southern Spain.</title>
        <authorList>
            <person name="Jurado V."/>
            <person name="Gutierrez-Patricio S."/>
            <person name="Gonzalez-Pimentel J.L."/>
            <person name="Miller A.Z."/>
            <person name="Laiz L."/>
            <person name="Saiz-Jimenez C."/>
        </authorList>
    </citation>
    <scope>NUCLEOTIDE SEQUENCE [LARGE SCALE GENOMIC DNA]</scope>
    <source>
        <strain evidence="2 3">JCM 19203</strain>
    </source>
</reference>
<keyword evidence="1" id="KW-1133">Transmembrane helix</keyword>